<evidence type="ECO:0000313" key="4">
    <source>
        <dbReference type="Proteomes" id="UP000001910"/>
    </source>
</evidence>
<dbReference type="GO" id="GO:0019251">
    <property type="term" value="P:anaerobic cobalamin biosynthetic process"/>
    <property type="evidence" value="ECO:0007669"/>
    <property type="project" value="InterPro"/>
</dbReference>
<dbReference type="Pfam" id="PF06180">
    <property type="entry name" value="CbiK"/>
    <property type="match status" value="1"/>
</dbReference>
<dbReference type="eggNOG" id="COG4822">
    <property type="taxonomic scope" value="Bacteria"/>
</dbReference>
<name>C7NCX5_LEPBD</name>
<feature type="binding site" evidence="2">
    <location>
        <position position="197"/>
    </location>
    <ligand>
        <name>Co(2+)</name>
        <dbReference type="ChEBI" id="CHEBI:48828"/>
    </ligand>
</feature>
<dbReference type="GO" id="GO:0046872">
    <property type="term" value="F:metal ion binding"/>
    <property type="evidence" value="ECO:0007669"/>
    <property type="project" value="UniProtKB-KW"/>
</dbReference>
<proteinExistence type="predicted"/>
<dbReference type="InterPro" id="IPR010388">
    <property type="entry name" value="Anaerobic_Co-chelatase"/>
</dbReference>
<dbReference type="AlphaFoldDB" id="C7NCX5"/>
<dbReference type="STRING" id="523794.Lebu_0115"/>
<dbReference type="Proteomes" id="UP000001910">
    <property type="component" value="Chromosome"/>
</dbReference>
<evidence type="ECO:0000256" key="1">
    <source>
        <dbReference type="PIRSR" id="PIRSR033579-1"/>
    </source>
</evidence>
<organism evidence="3 4">
    <name type="scientific">Leptotrichia buccalis (strain ATCC 14201 / DSM 1135 / JCM 12969 / NCTC 10249 / C-1013-b)</name>
    <dbReference type="NCBI Taxonomy" id="523794"/>
    <lineage>
        <taxon>Bacteria</taxon>
        <taxon>Fusobacteriati</taxon>
        <taxon>Fusobacteriota</taxon>
        <taxon>Fusobacteriia</taxon>
        <taxon>Fusobacteriales</taxon>
        <taxon>Leptotrichiaceae</taxon>
        <taxon>Leptotrichia</taxon>
    </lineage>
</organism>
<dbReference type="CDD" id="cd03413">
    <property type="entry name" value="CbiK_C"/>
    <property type="match status" value="1"/>
</dbReference>
<protein>
    <submittedName>
        <fullName evidence="3">Anaerobic cobalt chelatase</fullName>
    </submittedName>
</protein>
<dbReference type="RefSeq" id="WP_012806239.1">
    <property type="nucleotide sequence ID" value="NC_013192.1"/>
</dbReference>
<dbReference type="GO" id="GO:0016852">
    <property type="term" value="F:sirohydrochlorin cobaltochelatase activity"/>
    <property type="evidence" value="ECO:0007669"/>
    <property type="project" value="InterPro"/>
</dbReference>
<feature type="active site" description="Proton acceptor" evidence="1">
    <location>
        <position position="134"/>
    </location>
</feature>
<dbReference type="EMBL" id="CP001685">
    <property type="protein sequence ID" value="ACV38045.1"/>
    <property type="molecule type" value="Genomic_DNA"/>
</dbReference>
<accession>C7NCX5</accession>
<evidence type="ECO:0000313" key="3">
    <source>
        <dbReference type="EMBL" id="ACV38045.1"/>
    </source>
</evidence>
<dbReference type="PIRSF" id="PIRSF033579">
    <property type="entry name" value="Anaer_Co_chel"/>
    <property type="match status" value="1"/>
</dbReference>
<keyword evidence="2" id="KW-0170">Cobalt</keyword>
<keyword evidence="2" id="KW-0479">Metal-binding</keyword>
<dbReference type="HOGENOM" id="CLU_036584_1_1_0"/>
<feature type="binding site" evidence="2">
    <location>
        <position position="134"/>
    </location>
    <ligand>
        <name>Co(2+)</name>
        <dbReference type="ChEBI" id="CHEBI:48828"/>
    </ligand>
</feature>
<feature type="binding site" evidence="2">
    <location>
        <position position="165"/>
    </location>
    <ligand>
        <name>Co(2+)</name>
        <dbReference type="ChEBI" id="CHEBI:48828"/>
    </ligand>
</feature>
<keyword evidence="4" id="KW-1185">Reference proteome</keyword>
<dbReference type="SUPFAM" id="SSF53800">
    <property type="entry name" value="Chelatase"/>
    <property type="match status" value="1"/>
</dbReference>
<sequence>MEKGIVVASYGTVHTETLKKTIEVIENNVKKKYGEKNFERAFTSKRVCHKLKTEKNYLVFNYEEALNALKNKGFNNIVTLSLHILDGVEYKKLNNKYGKISEPLLFVEEDYEKIVENEEFNDTKGNDAIIFVGHGSEDISDKSYEKLQKKYEKAGKNNIFIGTIEGKIQISDILEKLQNTDYKKILIKPFLIVAGKHAKKDIMSDTENSWKTILEKNGYTVETELVGMGEYQFIQEMFMKKLEKILYINKGEIYG</sequence>
<reference evidence="3 4" key="1">
    <citation type="journal article" date="2009" name="Stand. Genomic Sci.">
        <title>Complete genome sequence of Leptotrichia buccalis type strain (C-1013-b).</title>
        <authorList>
            <person name="Ivanova N."/>
            <person name="Gronow S."/>
            <person name="Lapidus A."/>
            <person name="Copeland A."/>
            <person name="Glavina Del Rio T."/>
            <person name="Nolan M."/>
            <person name="Lucas S."/>
            <person name="Chen F."/>
            <person name="Tice H."/>
            <person name="Cheng J.F."/>
            <person name="Saunders E."/>
            <person name="Bruce D."/>
            <person name="Goodwin L."/>
            <person name="Brettin T."/>
            <person name="Detter J.C."/>
            <person name="Han C."/>
            <person name="Pitluck S."/>
            <person name="Mikhailova N."/>
            <person name="Pati A."/>
            <person name="Mavrommatis K."/>
            <person name="Chen A."/>
            <person name="Palaniappan K."/>
            <person name="Land M."/>
            <person name="Hauser L."/>
            <person name="Chang Y.J."/>
            <person name="Jeffries C.D."/>
            <person name="Chain P."/>
            <person name="Rohde C."/>
            <person name="Goker M."/>
            <person name="Bristow J."/>
            <person name="Eisen J.A."/>
            <person name="Markowitz V."/>
            <person name="Hugenholtz P."/>
            <person name="Kyrpides N.C."/>
            <person name="Klenk H.P."/>
        </authorList>
    </citation>
    <scope>NUCLEOTIDE SEQUENCE [LARGE SCALE GENOMIC DNA]</scope>
    <source>
        <strain evidence="4">ATCC 14201 / DSM 1135 / JCM 12969 / NCTC 10249 / C-1013-b</strain>
    </source>
</reference>
<gene>
    <name evidence="3" type="ordered locus">Lebu_0115</name>
</gene>
<evidence type="ECO:0000256" key="2">
    <source>
        <dbReference type="PIRSR" id="PIRSR033579-3"/>
    </source>
</evidence>
<dbReference type="Gene3D" id="3.40.50.1400">
    <property type="match status" value="2"/>
</dbReference>
<dbReference type="OrthoDB" id="9770331at2"/>
<dbReference type="KEGG" id="lba:Lebu_0115"/>